<evidence type="ECO:0000313" key="2">
    <source>
        <dbReference type="Proteomes" id="UP000636479"/>
    </source>
</evidence>
<protein>
    <submittedName>
        <fullName evidence="1">Uncharacterized protein</fullName>
    </submittedName>
</protein>
<proteinExistence type="predicted"/>
<dbReference type="Proteomes" id="UP000636479">
    <property type="component" value="Unassembled WGS sequence"/>
</dbReference>
<dbReference type="OrthoDB" id="2786563at2759"/>
<name>A0A8H6T1R8_9AGAR</name>
<dbReference type="RefSeq" id="XP_037222863.1">
    <property type="nucleotide sequence ID" value="XM_037359978.1"/>
</dbReference>
<dbReference type="GeneID" id="59342494"/>
<keyword evidence="2" id="KW-1185">Reference proteome</keyword>
<dbReference type="AlphaFoldDB" id="A0A8H6T1R8"/>
<evidence type="ECO:0000313" key="1">
    <source>
        <dbReference type="EMBL" id="KAF7309413.1"/>
    </source>
</evidence>
<sequence length="721" mass="80734">MSRRSASPMENHLPDEILSEILSPALKVPDEMFADNWSRPSPFATYTESTSAYLVVSKSWLRVATPLLYHVVVLRSAAQAKALARALLKNKELGRFIKKLRVEGGFGASMHQILRLAPTITDIFLSLDIYCTDNTDGLCKGLPLINPRRLILQHDNYRQNPNKYFNGLNAKLKELFGSQWDQLISIALPSMGYLNKITPLVKALNKPKRIEILTLYNCFCLNSAIKMLDKCPIREINLTSPVRDRDIDRYVEDTSLKSKLKYSPLPNTGGPLDQNPGLPDSLPSLNPFFVPMVGVSAEVSDSIWSRILQFSMSTHPGYSPPWSRKMSHKLSLLLVSKQFYRLGLPHFYTSVVLRYVREYVSFADVLTSHPSLGAHVSSICPRRDHSNIDYASMYDSDDSEDSEIFDMAHIFSRHGPVREKPSDAAIATALTTIFSQTPNLVSIQSHSSTERTMYMGGDIMRLDWATFATIAECSGSNLQQISIAVNNEPAEVGNALDIFGKLTAVKKLRWDSTIVLNPTENVADYAGVLPQLEKLEVEIADPSFFHLLSRIQPPNLRCLVLRPELRLTSSKLFTQFNWTEISLSAQAAGDLKSSVLDVCTDLETLTITWPRWLSTPEPPSLTIFASEKPAKSLKKVVFASAPDAFRYDKKLVPEWSTFLAQLPLDSMPNLTEISMPGVEWPMTQREIAKCGWINAAETLVKSGVQVVDAAGKKWKPRLKVR</sequence>
<reference evidence="1" key="1">
    <citation type="submission" date="2020-05" db="EMBL/GenBank/DDBJ databases">
        <title>Mycena genomes resolve the evolution of fungal bioluminescence.</title>
        <authorList>
            <person name="Tsai I.J."/>
        </authorList>
    </citation>
    <scope>NUCLEOTIDE SEQUENCE</scope>
    <source>
        <strain evidence="1">171206Taipei</strain>
    </source>
</reference>
<organism evidence="1 2">
    <name type="scientific">Mycena indigotica</name>
    <dbReference type="NCBI Taxonomy" id="2126181"/>
    <lineage>
        <taxon>Eukaryota</taxon>
        <taxon>Fungi</taxon>
        <taxon>Dikarya</taxon>
        <taxon>Basidiomycota</taxon>
        <taxon>Agaricomycotina</taxon>
        <taxon>Agaricomycetes</taxon>
        <taxon>Agaricomycetidae</taxon>
        <taxon>Agaricales</taxon>
        <taxon>Marasmiineae</taxon>
        <taxon>Mycenaceae</taxon>
        <taxon>Mycena</taxon>
    </lineage>
</organism>
<accession>A0A8H6T1R8</accession>
<gene>
    <name evidence="1" type="ORF">MIND_00312100</name>
</gene>
<comment type="caution">
    <text evidence="1">The sequence shown here is derived from an EMBL/GenBank/DDBJ whole genome shotgun (WGS) entry which is preliminary data.</text>
</comment>
<dbReference type="EMBL" id="JACAZF010000003">
    <property type="protein sequence ID" value="KAF7309413.1"/>
    <property type="molecule type" value="Genomic_DNA"/>
</dbReference>